<accession>A0A9D4QG39</accession>
<comment type="caution">
    <text evidence="2">The sequence shown here is derived from an EMBL/GenBank/DDBJ whole genome shotgun (WGS) entry which is preliminary data.</text>
</comment>
<dbReference type="EMBL" id="JABSTV010001245">
    <property type="protein sequence ID" value="KAH7982197.1"/>
    <property type="molecule type" value="Genomic_DNA"/>
</dbReference>
<evidence type="ECO:0000256" key="1">
    <source>
        <dbReference type="SAM" id="MobiDB-lite"/>
    </source>
</evidence>
<proteinExistence type="predicted"/>
<dbReference type="AlphaFoldDB" id="A0A9D4QG39"/>
<reference evidence="2" key="1">
    <citation type="journal article" date="2020" name="Cell">
        <title>Large-Scale Comparative Analyses of Tick Genomes Elucidate Their Genetic Diversity and Vector Capacities.</title>
        <authorList>
            <consortium name="Tick Genome and Microbiome Consortium (TIGMIC)"/>
            <person name="Jia N."/>
            <person name="Wang J."/>
            <person name="Shi W."/>
            <person name="Du L."/>
            <person name="Sun Y."/>
            <person name="Zhan W."/>
            <person name="Jiang J.F."/>
            <person name="Wang Q."/>
            <person name="Zhang B."/>
            <person name="Ji P."/>
            <person name="Bell-Sakyi L."/>
            <person name="Cui X.M."/>
            <person name="Yuan T.T."/>
            <person name="Jiang B.G."/>
            <person name="Yang W.F."/>
            <person name="Lam T.T."/>
            <person name="Chang Q.C."/>
            <person name="Ding S.J."/>
            <person name="Wang X.J."/>
            <person name="Zhu J.G."/>
            <person name="Ruan X.D."/>
            <person name="Zhao L."/>
            <person name="Wei J.T."/>
            <person name="Ye R.Z."/>
            <person name="Que T.C."/>
            <person name="Du C.H."/>
            <person name="Zhou Y.H."/>
            <person name="Cheng J.X."/>
            <person name="Dai P.F."/>
            <person name="Guo W.B."/>
            <person name="Han X.H."/>
            <person name="Huang E.J."/>
            <person name="Li L.F."/>
            <person name="Wei W."/>
            <person name="Gao Y.C."/>
            <person name="Liu J.Z."/>
            <person name="Shao H.Z."/>
            <person name="Wang X."/>
            <person name="Wang C.C."/>
            <person name="Yang T.C."/>
            <person name="Huo Q.B."/>
            <person name="Li W."/>
            <person name="Chen H.Y."/>
            <person name="Chen S.E."/>
            <person name="Zhou L.G."/>
            <person name="Ni X.B."/>
            <person name="Tian J.H."/>
            <person name="Sheng Y."/>
            <person name="Liu T."/>
            <person name="Pan Y.S."/>
            <person name="Xia L.Y."/>
            <person name="Li J."/>
            <person name="Zhao F."/>
            <person name="Cao W.C."/>
        </authorList>
    </citation>
    <scope>NUCLEOTIDE SEQUENCE</scope>
    <source>
        <strain evidence="2">Rsan-2018</strain>
    </source>
</reference>
<evidence type="ECO:0000313" key="3">
    <source>
        <dbReference type="Proteomes" id="UP000821837"/>
    </source>
</evidence>
<feature type="region of interest" description="Disordered" evidence="1">
    <location>
        <begin position="1"/>
        <end position="22"/>
    </location>
</feature>
<name>A0A9D4QG39_RHISA</name>
<keyword evidence="3" id="KW-1185">Reference proteome</keyword>
<sequence length="311" mass="34641">MASETARTWTTAHCSNKNRRRRHATWPHAIGSRNIVGRKETKKSMISSRVRVKGSPEPRRRAPNACPPAVVCMVSHPNFLFCGSLLAKHQLIDVLRELVRSVVREELQRQQLNSNPATISSLAEVVREEVRQAFRQQQPQAQPQASLPVQPAISYAEVLRGTPGRTFVTATTHLPEPRFTPPPPEMRHAIATFECEEQYDALQIVDDDVTVPQRSSIAVTVRSNVFSDYEGMADSFSSKKDALSLLHATPLTAYSRLRPQSGPNRQDAKMARPVVVPYVHDLPHRLKEVAGKCGISIVFRHLASSHACAVV</sequence>
<organism evidence="2 3">
    <name type="scientific">Rhipicephalus sanguineus</name>
    <name type="common">Brown dog tick</name>
    <name type="synonym">Ixodes sanguineus</name>
    <dbReference type="NCBI Taxonomy" id="34632"/>
    <lineage>
        <taxon>Eukaryota</taxon>
        <taxon>Metazoa</taxon>
        <taxon>Ecdysozoa</taxon>
        <taxon>Arthropoda</taxon>
        <taxon>Chelicerata</taxon>
        <taxon>Arachnida</taxon>
        <taxon>Acari</taxon>
        <taxon>Parasitiformes</taxon>
        <taxon>Ixodida</taxon>
        <taxon>Ixodoidea</taxon>
        <taxon>Ixodidae</taxon>
        <taxon>Rhipicephalinae</taxon>
        <taxon>Rhipicephalus</taxon>
        <taxon>Rhipicephalus</taxon>
    </lineage>
</organism>
<reference evidence="2" key="2">
    <citation type="submission" date="2021-09" db="EMBL/GenBank/DDBJ databases">
        <authorList>
            <person name="Jia N."/>
            <person name="Wang J."/>
            <person name="Shi W."/>
            <person name="Du L."/>
            <person name="Sun Y."/>
            <person name="Zhan W."/>
            <person name="Jiang J."/>
            <person name="Wang Q."/>
            <person name="Zhang B."/>
            <person name="Ji P."/>
            <person name="Sakyi L.B."/>
            <person name="Cui X."/>
            <person name="Yuan T."/>
            <person name="Jiang B."/>
            <person name="Yang W."/>
            <person name="Lam T.T.-Y."/>
            <person name="Chang Q."/>
            <person name="Ding S."/>
            <person name="Wang X."/>
            <person name="Zhu J."/>
            <person name="Ruan X."/>
            <person name="Zhao L."/>
            <person name="Wei J."/>
            <person name="Que T."/>
            <person name="Du C."/>
            <person name="Cheng J."/>
            <person name="Dai P."/>
            <person name="Han X."/>
            <person name="Huang E."/>
            <person name="Gao Y."/>
            <person name="Liu J."/>
            <person name="Shao H."/>
            <person name="Ye R."/>
            <person name="Li L."/>
            <person name="Wei W."/>
            <person name="Wang X."/>
            <person name="Wang C."/>
            <person name="Huo Q."/>
            <person name="Li W."/>
            <person name="Guo W."/>
            <person name="Chen H."/>
            <person name="Chen S."/>
            <person name="Zhou L."/>
            <person name="Zhou L."/>
            <person name="Ni X."/>
            <person name="Tian J."/>
            <person name="Zhou Y."/>
            <person name="Sheng Y."/>
            <person name="Liu T."/>
            <person name="Pan Y."/>
            <person name="Xia L."/>
            <person name="Li J."/>
            <person name="Zhao F."/>
            <person name="Cao W."/>
        </authorList>
    </citation>
    <scope>NUCLEOTIDE SEQUENCE</scope>
    <source>
        <strain evidence="2">Rsan-2018</strain>
        <tissue evidence="2">Larvae</tissue>
    </source>
</reference>
<feature type="compositionally biased region" description="Polar residues" evidence="1">
    <location>
        <begin position="1"/>
        <end position="15"/>
    </location>
</feature>
<dbReference type="Proteomes" id="UP000821837">
    <property type="component" value="Chromosome 1"/>
</dbReference>
<gene>
    <name evidence="2" type="ORF">HPB52_003393</name>
</gene>
<evidence type="ECO:0000313" key="2">
    <source>
        <dbReference type="EMBL" id="KAH7982197.1"/>
    </source>
</evidence>
<protein>
    <submittedName>
        <fullName evidence="2">Uncharacterized protein</fullName>
    </submittedName>
</protein>
<feature type="region of interest" description="Disordered" evidence="1">
    <location>
        <begin position="44"/>
        <end position="63"/>
    </location>
</feature>